<comment type="similarity">
    <text evidence="2">Belongs to the peptidase M20A family.</text>
</comment>
<name>A0A6L5YBX9_9BACT</name>
<accession>A0A6L5YBX9</accession>
<dbReference type="InterPro" id="IPR050072">
    <property type="entry name" value="Peptidase_M20A"/>
</dbReference>
<sequence>MNQYYFNSIEKWIEQYEERIIASVKRLVSINSVAEPESDVKPYGQGCRKVQSEFCQLAKDFGYTCTSYDDRVIRVDTRQSDANRRPDIGIWGHLDVVPAGHDWKYKPFAPVIDKGFLIGRGVRDDKGPAVAALYALKCLQDLRIEQKHHISLYLGLEEEKGMSDVLWLKEHDIPFPKMNLVLDSRYPVCYGEKGILSIVVGGRKPLCENVLSLSGGESENSVAGRARMEIRALSHAPIPEALPDWLAVTSGAGKIAVETQGLSKHAAHPENSENAIYRLFAAASGTLPGCESLHRCLADALAPGTIKLFRDFAQLSSNIYGEGLEIAAQDEISGKLTTVASLLSMEDRLCSVTFNIRYPIALGRHDPLISAITRTLQKHDMQLVRFSGKTPGYSPKDHPLLVNLMNTYNTFTGQSAHPFTIAGGTYARMLPNGFGYGFRLEPEPVTPAGMFPPGHGGAHAADEAVNVAHYKKQLALLILSLAECQKTKF</sequence>
<proteinExistence type="inferred from homology"/>
<evidence type="ECO:0000256" key="8">
    <source>
        <dbReference type="ARBA" id="ARBA00023049"/>
    </source>
</evidence>
<evidence type="ECO:0000313" key="10">
    <source>
        <dbReference type="Proteomes" id="UP000473699"/>
    </source>
</evidence>
<evidence type="ECO:0000313" key="9">
    <source>
        <dbReference type="EMBL" id="MST55052.1"/>
    </source>
</evidence>
<dbReference type="PANTHER" id="PTHR43808">
    <property type="entry name" value="ACETYLORNITHINE DEACETYLASE"/>
    <property type="match status" value="1"/>
</dbReference>
<keyword evidence="7" id="KW-0224">Dipeptidase</keyword>
<dbReference type="PROSITE" id="PS00758">
    <property type="entry name" value="ARGE_DAPE_CPG2_1"/>
    <property type="match status" value="1"/>
</dbReference>
<evidence type="ECO:0000256" key="3">
    <source>
        <dbReference type="ARBA" id="ARBA00022670"/>
    </source>
</evidence>
<evidence type="ECO:0000256" key="1">
    <source>
        <dbReference type="ARBA" id="ARBA00001947"/>
    </source>
</evidence>
<dbReference type="InterPro" id="IPR001261">
    <property type="entry name" value="ArgE/DapE_CS"/>
</dbReference>
<dbReference type="InterPro" id="IPR036264">
    <property type="entry name" value="Bact_exopeptidase_dim_dom"/>
</dbReference>
<dbReference type="SUPFAM" id="SSF55031">
    <property type="entry name" value="Bacterial exopeptidase dimerisation domain"/>
    <property type="match status" value="1"/>
</dbReference>
<evidence type="ECO:0000256" key="7">
    <source>
        <dbReference type="ARBA" id="ARBA00022997"/>
    </source>
</evidence>
<dbReference type="RefSeq" id="WP_154528155.1">
    <property type="nucleotide sequence ID" value="NZ_VUNH01000002.1"/>
</dbReference>
<dbReference type="Pfam" id="PF01546">
    <property type="entry name" value="Peptidase_M20"/>
    <property type="match status" value="1"/>
</dbReference>
<reference evidence="9 10" key="1">
    <citation type="submission" date="2019-08" db="EMBL/GenBank/DDBJ databases">
        <title>In-depth cultivation of the pig gut microbiome towards novel bacterial diversity and tailored functional studies.</title>
        <authorList>
            <person name="Wylensek D."/>
            <person name="Hitch T.C.A."/>
            <person name="Clavel T."/>
        </authorList>
    </citation>
    <scope>NUCLEOTIDE SEQUENCE [LARGE SCALE GENOMIC DNA]</scope>
    <source>
        <strain evidence="9 10">SM-530-WT-4B</strain>
    </source>
</reference>
<evidence type="ECO:0000256" key="4">
    <source>
        <dbReference type="ARBA" id="ARBA00022723"/>
    </source>
</evidence>
<comment type="caution">
    <text evidence="9">The sequence shown here is derived from an EMBL/GenBank/DDBJ whole genome shotgun (WGS) entry which is preliminary data.</text>
</comment>
<dbReference type="InterPro" id="IPR002933">
    <property type="entry name" value="Peptidase_M20"/>
</dbReference>
<dbReference type="AlphaFoldDB" id="A0A6L5YBX9"/>
<dbReference type="Gene3D" id="3.30.70.360">
    <property type="match status" value="2"/>
</dbReference>
<dbReference type="Proteomes" id="UP000473699">
    <property type="component" value="Unassembled WGS sequence"/>
</dbReference>
<keyword evidence="6" id="KW-0862">Zinc</keyword>
<protein>
    <submittedName>
        <fullName evidence="9">M20 family metallopeptidase</fullName>
    </submittedName>
</protein>
<evidence type="ECO:0000256" key="2">
    <source>
        <dbReference type="ARBA" id="ARBA00006247"/>
    </source>
</evidence>
<dbReference type="PANTHER" id="PTHR43808:SF31">
    <property type="entry name" value="N-ACETYL-L-CITRULLINE DEACETYLASE"/>
    <property type="match status" value="1"/>
</dbReference>
<dbReference type="GO" id="GO:0016805">
    <property type="term" value="F:dipeptidase activity"/>
    <property type="evidence" value="ECO:0007669"/>
    <property type="project" value="UniProtKB-KW"/>
</dbReference>
<comment type="cofactor">
    <cofactor evidence="1">
        <name>Zn(2+)</name>
        <dbReference type="ChEBI" id="CHEBI:29105"/>
    </cofactor>
</comment>
<dbReference type="Gene3D" id="3.40.630.10">
    <property type="entry name" value="Zn peptidases"/>
    <property type="match status" value="1"/>
</dbReference>
<keyword evidence="3" id="KW-0645">Protease</keyword>
<dbReference type="GO" id="GO:0008237">
    <property type="term" value="F:metallopeptidase activity"/>
    <property type="evidence" value="ECO:0007669"/>
    <property type="project" value="UniProtKB-KW"/>
</dbReference>
<dbReference type="SUPFAM" id="SSF53187">
    <property type="entry name" value="Zn-dependent exopeptidases"/>
    <property type="match status" value="1"/>
</dbReference>
<keyword evidence="5" id="KW-0378">Hydrolase</keyword>
<dbReference type="GO" id="GO:0008270">
    <property type="term" value="F:zinc ion binding"/>
    <property type="evidence" value="ECO:0007669"/>
    <property type="project" value="InterPro"/>
</dbReference>
<dbReference type="GO" id="GO:0006508">
    <property type="term" value="P:proteolysis"/>
    <property type="evidence" value="ECO:0007669"/>
    <property type="project" value="UniProtKB-KW"/>
</dbReference>
<dbReference type="GO" id="GO:0006526">
    <property type="term" value="P:L-arginine biosynthetic process"/>
    <property type="evidence" value="ECO:0007669"/>
    <property type="project" value="TreeGrafter"/>
</dbReference>
<evidence type="ECO:0000256" key="6">
    <source>
        <dbReference type="ARBA" id="ARBA00022833"/>
    </source>
</evidence>
<gene>
    <name evidence="9" type="ORF">FYJ74_03180</name>
</gene>
<dbReference type="EMBL" id="VUNH01000002">
    <property type="protein sequence ID" value="MST55052.1"/>
    <property type="molecule type" value="Genomic_DNA"/>
</dbReference>
<keyword evidence="4" id="KW-0479">Metal-binding</keyword>
<keyword evidence="10" id="KW-1185">Reference proteome</keyword>
<dbReference type="InterPro" id="IPR010964">
    <property type="entry name" value="M20A_pepV-rel"/>
</dbReference>
<organism evidence="9 10">
    <name type="scientific">Pyramidobacter porci</name>
    <dbReference type="NCBI Taxonomy" id="2605789"/>
    <lineage>
        <taxon>Bacteria</taxon>
        <taxon>Thermotogati</taxon>
        <taxon>Synergistota</taxon>
        <taxon>Synergistia</taxon>
        <taxon>Synergistales</taxon>
        <taxon>Dethiosulfovibrionaceae</taxon>
        <taxon>Pyramidobacter</taxon>
    </lineage>
</organism>
<evidence type="ECO:0000256" key="5">
    <source>
        <dbReference type="ARBA" id="ARBA00022801"/>
    </source>
</evidence>
<keyword evidence="8" id="KW-0482">Metalloprotease</keyword>
<dbReference type="NCBIfam" id="TIGR01887">
    <property type="entry name" value="dipeptidaselike"/>
    <property type="match status" value="1"/>
</dbReference>
<dbReference type="GO" id="GO:0008777">
    <property type="term" value="F:acetylornithine deacetylase activity"/>
    <property type="evidence" value="ECO:0007669"/>
    <property type="project" value="TreeGrafter"/>
</dbReference>